<evidence type="ECO:0008006" key="6">
    <source>
        <dbReference type="Google" id="ProtNLM"/>
    </source>
</evidence>
<evidence type="ECO:0000313" key="5">
    <source>
        <dbReference type="Proteomes" id="UP000281549"/>
    </source>
</evidence>
<organism evidence="2 4">
    <name type="scientific">Rozella allomycis (strain CSF55)</name>
    <dbReference type="NCBI Taxonomy" id="988480"/>
    <lineage>
        <taxon>Eukaryota</taxon>
        <taxon>Fungi</taxon>
        <taxon>Fungi incertae sedis</taxon>
        <taxon>Cryptomycota</taxon>
        <taxon>Cryptomycota incertae sedis</taxon>
        <taxon>Rozella</taxon>
    </lineage>
</organism>
<proteinExistence type="predicted"/>
<dbReference type="OMA" id="FTIYNEE"/>
<dbReference type="Proteomes" id="UP000030755">
    <property type="component" value="Unassembled WGS sequence"/>
</dbReference>
<dbReference type="Pfam" id="PF08576">
    <property type="entry name" value="DUF1764"/>
    <property type="match status" value="1"/>
</dbReference>
<name>A0A075ASV8_ROZAC</name>
<evidence type="ECO:0000313" key="3">
    <source>
        <dbReference type="EMBL" id="RKP21522.1"/>
    </source>
</evidence>
<dbReference type="HOGENOM" id="CLU_103523_4_1_1"/>
<keyword evidence="4" id="KW-1185">Reference proteome</keyword>
<gene>
    <name evidence="2" type="ORF">O9G_001606</name>
    <name evidence="3" type="ORF">ROZALSC1DRAFT_27080</name>
</gene>
<dbReference type="OrthoDB" id="20835at2759"/>
<evidence type="ECO:0000256" key="1">
    <source>
        <dbReference type="SAM" id="MobiDB-lite"/>
    </source>
</evidence>
<reference evidence="3" key="3">
    <citation type="submission" date="2018-08" db="EMBL/GenBank/DDBJ databases">
        <title>Leveraging single-cell genomics to expand the Fungal Tree of Life.</title>
        <authorList>
            <consortium name="DOE Joint Genome Institute"/>
            <person name="Ahrendt S.R."/>
            <person name="Quandt C.A."/>
            <person name="Ciobanu D."/>
            <person name="Clum A."/>
            <person name="Salamov A."/>
            <person name="Andreopoulos B."/>
            <person name="Cheng J.-F."/>
            <person name="Woyke T."/>
            <person name="Pelin A."/>
            <person name="Henrissat B."/>
            <person name="Reynolds N."/>
            <person name="Benny G.L."/>
            <person name="Smith M.E."/>
            <person name="James T.Y."/>
            <person name="Grigoriev I.V."/>
        </authorList>
    </citation>
    <scope>NUCLEOTIDE SEQUENCE</scope>
    <source>
        <strain evidence="3">CSF55</strain>
    </source>
</reference>
<feature type="region of interest" description="Disordered" evidence="1">
    <location>
        <begin position="36"/>
        <end position="58"/>
    </location>
</feature>
<dbReference type="AlphaFoldDB" id="A0A075ASV8"/>
<reference evidence="2 4" key="1">
    <citation type="journal article" date="2013" name="Curr. Biol.">
        <title>Shared signatures of parasitism and phylogenomics unite Cryptomycota and microsporidia.</title>
        <authorList>
            <person name="James T.Y."/>
            <person name="Pelin A."/>
            <person name="Bonen L."/>
            <person name="Ahrendt S."/>
            <person name="Sain D."/>
            <person name="Corradi N."/>
            <person name="Stajich J.E."/>
        </authorList>
    </citation>
    <scope>NUCLEOTIDE SEQUENCE [LARGE SCALE GENOMIC DNA]</scope>
    <source>
        <strain evidence="2 4">CSF55</strain>
        <strain evidence="2 4">CSF55</strain>
    </source>
</reference>
<dbReference type="EMBL" id="ML004948">
    <property type="protein sequence ID" value="RKP21522.1"/>
    <property type="molecule type" value="Genomic_DNA"/>
</dbReference>
<evidence type="ECO:0000313" key="4">
    <source>
        <dbReference type="Proteomes" id="UP000030755"/>
    </source>
</evidence>
<reference evidence="5" key="2">
    <citation type="journal article" date="2018" name="Nat. Microbiol.">
        <title>Leveraging single-cell genomics to expand the fungal tree of life.</title>
        <authorList>
            <person name="Ahrendt S.R."/>
            <person name="Quandt C.A."/>
            <person name="Ciobanu D."/>
            <person name="Clum A."/>
            <person name="Salamov A."/>
            <person name="Andreopoulos B."/>
            <person name="Cheng J.F."/>
            <person name="Woyke T."/>
            <person name="Pelin A."/>
            <person name="Henrissat B."/>
            <person name="Reynolds N.K."/>
            <person name="Benny G.L."/>
            <person name="Smith M.E."/>
            <person name="James T.Y."/>
            <person name="Grigoriev I.V."/>
        </authorList>
    </citation>
    <scope>NUCLEOTIDE SEQUENCE [LARGE SCALE GENOMIC DNA]</scope>
    <source>
        <strain evidence="5">CSF55</strain>
    </source>
</reference>
<sequence>MTATSVWKVTENAESCDVSTKAKVSSEIDDIFSCAKKKKGPKESSDADTGSKLVSGIPNKKEIKKKQLEDDFFDARGLKPKKFMDDGLPLFDAKDLKIGMGGNTPLCPFDCKCCY</sequence>
<accession>A0A075ASV8</accession>
<dbReference type="Proteomes" id="UP000281549">
    <property type="component" value="Unassembled WGS sequence"/>
</dbReference>
<protein>
    <recommendedName>
        <fullName evidence="6">DUF1764-domain-containing protein</fullName>
    </recommendedName>
</protein>
<dbReference type="InterPro" id="IPR013885">
    <property type="entry name" value="DUF1764_euk"/>
</dbReference>
<evidence type="ECO:0000313" key="2">
    <source>
        <dbReference type="EMBL" id="EPZ33255.1"/>
    </source>
</evidence>
<dbReference type="PANTHER" id="PTHR34066:SF1">
    <property type="entry name" value="DUF1764 FAMILY PROTEIN"/>
    <property type="match status" value="1"/>
</dbReference>
<dbReference type="EMBL" id="KE561068">
    <property type="protein sequence ID" value="EPZ33255.1"/>
    <property type="molecule type" value="Genomic_DNA"/>
</dbReference>
<dbReference type="PANTHER" id="PTHR34066">
    <property type="entry name" value="GROWTH FACTOR 2"/>
    <property type="match status" value="1"/>
</dbReference>